<evidence type="ECO:0000313" key="5">
    <source>
        <dbReference type="Proteomes" id="UP001160483"/>
    </source>
</evidence>
<evidence type="ECO:0000256" key="1">
    <source>
        <dbReference type="SAM" id="MobiDB-lite"/>
    </source>
</evidence>
<dbReference type="EMBL" id="CAKLCB010000166">
    <property type="protein sequence ID" value="CAH0516391.1"/>
    <property type="molecule type" value="Genomic_DNA"/>
</dbReference>
<reference evidence="2 4" key="1">
    <citation type="submission" date="2021-11" db="EMBL/GenBank/DDBJ databases">
        <authorList>
            <person name="Islam A."/>
            <person name="Islam S."/>
            <person name="Flora M.S."/>
            <person name="Rahman M."/>
            <person name="Ziaur R.M."/>
            <person name="Epstein J.H."/>
            <person name="Hassan M."/>
            <person name="Klassen M."/>
            <person name="Woodard K."/>
            <person name="Webb A."/>
            <person name="Webby R.J."/>
            <person name="El Zowalaty M.E."/>
        </authorList>
    </citation>
    <scope>NUCLEOTIDE SEQUENCE</scope>
    <source>
        <strain evidence="3">Pbs1</strain>
        <strain evidence="2">Pbs3</strain>
    </source>
</reference>
<comment type="caution">
    <text evidence="2">The sequence shown here is derived from an EMBL/GenBank/DDBJ whole genome shotgun (WGS) entry which is preliminary data.</text>
</comment>
<protein>
    <submittedName>
        <fullName evidence="2">Uncharacterized protein</fullName>
    </submittedName>
</protein>
<dbReference type="Proteomes" id="UP001160483">
    <property type="component" value="Unassembled WGS sequence"/>
</dbReference>
<keyword evidence="4" id="KW-1185">Reference proteome</keyword>
<evidence type="ECO:0000313" key="2">
    <source>
        <dbReference type="EMBL" id="CAH0480190.1"/>
    </source>
</evidence>
<name>A0AAU9L422_9STRA</name>
<gene>
    <name evidence="3" type="ORF">PBS001_LOCUS3059</name>
    <name evidence="2" type="ORF">PBS003_LOCUS6815</name>
</gene>
<feature type="region of interest" description="Disordered" evidence="1">
    <location>
        <begin position="87"/>
        <end position="112"/>
    </location>
</feature>
<evidence type="ECO:0000313" key="4">
    <source>
        <dbReference type="Proteomes" id="UP001158986"/>
    </source>
</evidence>
<proteinExistence type="predicted"/>
<dbReference type="Proteomes" id="UP001158986">
    <property type="component" value="Unassembled WGS sequence"/>
</dbReference>
<organism evidence="2 5">
    <name type="scientific">Peronospora belbahrii</name>
    <dbReference type="NCBI Taxonomy" id="622444"/>
    <lineage>
        <taxon>Eukaryota</taxon>
        <taxon>Sar</taxon>
        <taxon>Stramenopiles</taxon>
        <taxon>Oomycota</taxon>
        <taxon>Peronosporomycetes</taxon>
        <taxon>Peronosporales</taxon>
        <taxon>Peronosporaceae</taxon>
        <taxon>Peronospora</taxon>
    </lineage>
</organism>
<dbReference type="AlphaFoldDB" id="A0AAU9L422"/>
<sequence length="403" mass="44910">MSTYLPSGYLTHAKHFRPSTVTGPLAAYELDDGDDFYSDIDVVERDIDAEIEARQKQPDVASARALPPFSPPALRTMSQRMLQSLQQQRAQNRAAVELSPRRRTSRAGERNMGNVKADLSSVANKRTPVSSSVTMTDTAFHTSLSSRSRSSCTDRLEARISKSFLARKDHGPGCRVMKGEQDEPLLYSERETYPAMSLRKTEGYGRMSDNQFSNVSTPQVTKMLEIMDKERAMRTIRPTVSCSDIPSDTKKDNGVMFHFQRGSSVTNDVLNVRMERLALTDGRADTRVANALVKAQSLKRVTDPEYMSLVSQLATTESMVDSIDSCIKKPSFLNFAAHMLNEMELLVKTTQQIRTNGTTMILANVGKPQHADMTQALRRLVARAVLVQKRIGVVMNAVKQLVV</sequence>
<dbReference type="EMBL" id="CAKKTJ010000324">
    <property type="protein sequence ID" value="CAH0480190.1"/>
    <property type="molecule type" value="Genomic_DNA"/>
</dbReference>
<accession>A0AAU9L422</accession>
<evidence type="ECO:0000313" key="3">
    <source>
        <dbReference type="EMBL" id="CAH0516391.1"/>
    </source>
</evidence>